<evidence type="ECO:0008006" key="3">
    <source>
        <dbReference type="Google" id="ProtNLM"/>
    </source>
</evidence>
<accession>A0A225WJ19</accession>
<organism evidence="1 2">
    <name type="scientific">Phytophthora megakarya</name>
    <dbReference type="NCBI Taxonomy" id="4795"/>
    <lineage>
        <taxon>Eukaryota</taxon>
        <taxon>Sar</taxon>
        <taxon>Stramenopiles</taxon>
        <taxon>Oomycota</taxon>
        <taxon>Peronosporomycetes</taxon>
        <taxon>Peronosporales</taxon>
        <taxon>Peronosporaceae</taxon>
        <taxon>Phytophthora</taxon>
    </lineage>
</organism>
<sequence length="242" mass="26860">MVSNKLLTAFFFTPLGQGLFRCKKCRSDRKQVVGSGYSNLLAHLAGKHAGFGAQYASCQSNSHCPLQAFGFIAEEASDLFQWIQWIIMRNMPIHNVEDELTRTMSKLRLVTVKAVKKCMEGIAIKVGCKLEKELGTLFGLMFGWWYTLRGPLRLSPPADGTQTADAHIELFKNNLDVYDKSPQMVGLLVGDTCNTNQAIANKMGVPLVGCSSHQFNLAVNKFLGPYEDLLADANTLMVELRH</sequence>
<reference evidence="2" key="1">
    <citation type="submission" date="2017-03" db="EMBL/GenBank/DDBJ databases">
        <title>Phytopthora megakarya and P. palmivora, two closely related causual agents of cacao black pod achieved similar genome size and gene model numbers by different mechanisms.</title>
        <authorList>
            <person name="Ali S."/>
            <person name="Shao J."/>
            <person name="Larry D.J."/>
            <person name="Kronmiller B."/>
            <person name="Shen D."/>
            <person name="Strem M.D."/>
            <person name="Melnick R.L."/>
            <person name="Guiltinan M.J."/>
            <person name="Tyler B.M."/>
            <person name="Meinhardt L.W."/>
            <person name="Bailey B.A."/>
        </authorList>
    </citation>
    <scope>NUCLEOTIDE SEQUENCE [LARGE SCALE GENOMIC DNA]</scope>
    <source>
        <strain evidence="2">zdho120</strain>
    </source>
</reference>
<dbReference type="PANTHER" id="PTHR40866">
    <property type="entry name" value="BED-TYPE DOMAIN-CONTAINING PROTEIN"/>
    <property type="match status" value="1"/>
</dbReference>
<dbReference type="Proteomes" id="UP000198211">
    <property type="component" value="Unassembled WGS sequence"/>
</dbReference>
<dbReference type="OrthoDB" id="90081at2759"/>
<evidence type="ECO:0000313" key="2">
    <source>
        <dbReference type="Proteomes" id="UP000198211"/>
    </source>
</evidence>
<evidence type="ECO:0000313" key="1">
    <source>
        <dbReference type="EMBL" id="OWZ17683.1"/>
    </source>
</evidence>
<proteinExistence type="predicted"/>
<name>A0A225WJ19_9STRA</name>
<protein>
    <recommendedName>
        <fullName evidence="3">BED-type domain-containing protein</fullName>
    </recommendedName>
</protein>
<dbReference type="AlphaFoldDB" id="A0A225WJ19"/>
<comment type="caution">
    <text evidence="1">The sequence shown here is derived from an EMBL/GenBank/DDBJ whole genome shotgun (WGS) entry which is preliminary data.</text>
</comment>
<dbReference type="EMBL" id="NBNE01000711">
    <property type="protein sequence ID" value="OWZ17683.1"/>
    <property type="molecule type" value="Genomic_DNA"/>
</dbReference>
<keyword evidence="2" id="KW-1185">Reference proteome</keyword>
<gene>
    <name evidence="1" type="ORF">PHMEG_0008338</name>
</gene>
<dbReference type="PANTHER" id="PTHR40866:SF1">
    <property type="entry name" value="BED-TYPE DOMAIN-CONTAINING PROTEIN"/>
    <property type="match status" value="1"/>
</dbReference>